<evidence type="ECO:0000256" key="1">
    <source>
        <dbReference type="SAM" id="SignalP"/>
    </source>
</evidence>
<evidence type="ECO:0000313" key="3">
    <source>
        <dbReference type="Proteomes" id="UP001152798"/>
    </source>
</evidence>
<sequence>MLPSYLGLVLVVACLIGSSAGQGLFPEIDSSETHEENVTPLQIFKVPDRKQCPDGQQRLNGRCRTVFTNSPK</sequence>
<keyword evidence="3" id="KW-1185">Reference proteome</keyword>
<evidence type="ECO:0008006" key="4">
    <source>
        <dbReference type="Google" id="ProtNLM"/>
    </source>
</evidence>
<dbReference type="OrthoDB" id="6591829at2759"/>
<organism evidence="2 3">
    <name type="scientific">Nezara viridula</name>
    <name type="common">Southern green stink bug</name>
    <name type="synonym">Cimex viridulus</name>
    <dbReference type="NCBI Taxonomy" id="85310"/>
    <lineage>
        <taxon>Eukaryota</taxon>
        <taxon>Metazoa</taxon>
        <taxon>Ecdysozoa</taxon>
        <taxon>Arthropoda</taxon>
        <taxon>Hexapoda</taxon>
        <taxon>Insecta</taxon>
        <taxon>Pterygota</taxon>
        <taxon>Neoptera</taxon>
        <taxon>Paraneoptera</taxon>
        <taxon>Hemiptera</taxon>
        <taxon>Heteroptera</taxon>
        <taxon>Panheteroptera</taxon>
        <taxon>Pentatomomorpha</taxon>
        <taxon>Pentatomoidea</taxon>
        <taxon>Pentatomidae</taxon>
        <taxon>Pentatominae</taxon>
        <taxon>Nezara</taxon>
    </lineage>
</organism>
<keyword evidence="1" id="KW-0732">Signal</keyword>
<feature type="signal peptide" evidence="1">
    <location>
        <begin position="1"/>
        <end position="21"/>
    </location>
</feature>
<evidence type="ECO:0000313" key="2">
    <source>
        <dbReference type="EMBL" id="CAH1397909.1"/>
    </source>
</evidence>
<accession>A0A9P0H9Q6</accession>
<gene>
    <name evidence="2" type="ORF">NEZAVI_LOCUS7656</name>
</gene>
<dbReference type="AlphaFoldDB" id="A0A9P0H9Q6"/>
<proteinExistence type="predicted"/>
<name>A0A9P0H9Q6_NEZVI</name>
<reference evidence="2" key="1">
    <citation type="submission" date="2022-01" db="EMBL/GenBank/DDBJ databases">
        <authorList>
            <person name="King R."/>
        </authorList>
    </citation>
    <scope>NUCLEOTIDE SEQUENCE</scope>
</reference>
<feature type="chain" id="PRO_5040154302" description="Neuropeptide" evidence="1">
    <location>
        <begin position="22"/>
        <end position="72"/>
    </location>
</feature>
<protein>
    <recommendedName>
        <fullName evidence="4">Neuropeptide</fullName>
    </recommendedName>
</protein>
<dbReference type="EMBL" id="OV725080">
    <property type="protein sequence ID" value="CAH1397909.1"/>
    <property type="molecule type" value="Genomic_DNA"/>
</dbReference>
<dbReference type="Proteomes" id="UP001152798">
    <property type="component" value="Chromosome 4"/>
</dbReference>